<gene>
    <name evidence="1" type="ORF">ACFQO6_23815</name>
</gene>
<organism evidence="1 2">
    <name type="scientific">Nocardioides astragali</name>
    <dbReference type="NCBI Taxonomy" id="1776736"/>
    <lineage>
        <taxon>Bacteria</taxon>
        <taxon>Bacillati</taxon>
        <taxon>Actinomycetota</taxon>
        <taxon>Actinomycetes</taxon>
        <taxon>Propionibacteriales</taxon>
        <taxon>Nocardioidaceae</taxon>
        <taxon>Nocardioides</taxon>
    </lineage>
</organism>
<keyword evidence="2" id="KW-1185">Reference proteome</keyword>
<evidence type="ECO:0000313" key="1">
    <source>
        <dbReference type="EMBL" id="MFC7363319.1"/>
    </source>
</evidence>
<dbReference type="Proteomes" id="UP001596524">
    <property type="component" value="Unassembled WGS sequence"/>
</dbReference>
<dbReference type="RefSeq" id="WP_255889335.1">
    <property type="nucleotide sequence ID" value="NZ_JAFMZM010000002.1"/>
</dbReference>
<proteinExistence type="predicted"/>
<evidence type="ECO:0000313" key="2">
    <source>
        <dbReference type="Proteomes" id="UP001596524"/>
    </source>
</evidence>
<protein>
    <submittedName>
        <fullName evidence="1">Uncharacterized protein</fullName>
    </submittedName>
</protein>
<comment type="caution">
    <text evidence="1">The sequence shown here is derived from an EMBL/GenBank/DDBJ whole genome shotgun (WGS) entry which is preliminary data.</text>
</comment>
<reference evidence="2" key="1">
    <citation type="journal article" date="2019" name="Int. J. Syst. Evol. Microbiol.">
        <title>The Global Catalogue of Microorganisms (GCM) 10K type strain sequencing project: providing services to taxonomists for standard genome sequencing and annotation.</title>
        <authorList>
            <consortium name="The Broad Institute Genomics Platform"/>
            <consortium name="The Broad Institute Genome Sequencing Center for Infectious Disease"/>
            <person name="Wu L."/>
            <person name="Ma J."/>
        </authorList>
    </citation>
    <scope>NUCLEOTIDE SEQUENCE [LARGE SCALE GENOMIC DNA]</scope>
    <source>
        <strain evidence="2">FCH27</strain>
    </source>
</reference>
<accession>A0ABW2NBY5</accession>
<sequence length="206" mass="22574">MSTEEVVPASASVDLYWLPLGAGDNTHCVRSNGRIFEWVAAHCQHRDPRDLYHAALDVRTVRGRFIIEMAPVWSTDAPDRGVVGEGPVGLRCLERSRMFRYEVRCWRDGAIPDVAEAVGSPQRLSADPSQADQVVSLTPTFPTATWGRDELGTGDMWNSNSLVSWLLAMSGHDMDSLGPPAHGRAPGWEAGLVVAGRSRRHDARCA</sequence>
<dbReference type="EMBL" id="JBHTCH010000030">
    <property type="protein sequence ID" value="MFC7363319.1"/>
    <property type="molecule type" value="Genomic_DNA"/>
</dbReference>
<name>A0ABW2NBY5_9ACTN</name>